<gene>
    <name evidence="2" type="ORF">XthCFBP4691_02215</name>
</gene>
<comment type="caution">
    <text evidence="2">The sequence shown here is derived from an EMBL/GenBank/DDBJ whole genome shotgun (WGS) entry which is preliminary data.</text>
</comment>
<dbReference type="AlphaFoldDB" id="A0A2S6ZL30"/>
<keyword evidence="3" id="KW-1185">Reference proteome</keyword>
<accession>A0A2S6ZL30</accession>
<evidence type="ECO:0000313" key="3">
    <source>
        <dbReference type="Proteomes" id="UP000239898"/>
    </source>
</evidence>
<sequence>MQRRWRRIVCAAFLHWLALRFLRVGRLGLLRLPALCRWLPRVLGQALLHITLLLFALLDFPGLALLLFVLLGFLG</sequence>
<reference evidence="2 3" key="1">
    <citation type="submission" date="2016-08" db="EMBL/GenBank/DDBJ databases">
        <title>Evolution of the type three secretion system and type three effector repertoires in Xanthomonas.</title>
        <authorList>
            <person name="Merda D."/>
            <person name="Briand M."/>
            <person name="Bosis E."/>
            <person name="Rousseau C."/>
            <person name="Portier P."/>
            <person name="Jacques M.-A."/>
            <person name="Fischer-Le Saux M."/>
        </authorList>
    </citation>
    <scope>NUCLEOTIDE SEQUENCE [LARGE SCALE GENOMIC DNA]</scope>
    <source>
        <strain evidence="2 3">CFBP 4691</strain>
    </source>
</reference>
<dbReference type="Proteomes" id="UP000239898">
    <property type="component" value="Unassembled WGS sequence"/>
</dbReference>
<evidence type="ECO:0000256" key="1">
    <source>
        <dbReference type="SAM" id="Phobius"/>
    </source>
</evidence>
<organism evidence="2 3">
    <name type="scientific">Xanthomonas theicola</name>
    <dbReference type="NCBI Taxonomy" id="56464"/>
    <lineage>
        <taxon>Bacteria</taxon>
        <taxon>Pseudomonadati</taxon>
        <taxon>Pseudomonadota</taxon>
        <taxon>Gammaproteobacteria</taxon>
        <taxon>Lysobacterales</taxon>
        <taxon>Lysobacteraceae</taxon>
        <taxon>Xanthomonas</taxon>
    </lineage>
</organism>
<keyword evidence="1" id="KW-1133">Transmembrane helix</keyword>
<evidence type="ECO:0000313" key="2">
    <source>
        <dbReference type="EMBL" id="PPT92820.1"/>
    </source>
</evidence>
<name>A0A2S6ZL30_9XANT</name>
<keyword evidence="1" id="KW-0812">Transmembrane</keyword>
<feature type="transmembrane region" description="Helical" evidence="1">
    <location>
        <begin position="47"/>
        <end position="74"/>
    </location>
</feature>
<keyword evidence="1" id="KW-0472">Membrane</keyword>
<protein>
    <submittedName>
        <fullName evidence="2">Uncharacterized protein</fullName>
    </submittedName>
</protein>
<dbReference type="EMBL" id="MIGX01000005">
    <property type="protein sequence ID" value="PPT92820.1"/>
    <property type="molecule type" value="Genomic_DNA"/>
</dbReference>
<proteinExistence type="predicted"/>